<dbReference type="EMBL" id="CP028339">
    <property type="protein sequence ID" value="AVR89537.1"/>
    <property type="molecule type" value="Genomic_DNA"/>
</dbReference>
<proteinExistence type="predicted"/>
<dbReference type="Proteomes" id="UP000241885">
    <property type="component" value="Chromosome"/>
</dbReference>
<protein>
    <submittedName>
        <fullName evidence="1">Uncharacterized protein</fullName>
    </submittedName>
</protein>
<gene>
    <name evidence="1" type="ORF">Tharo_2649</name>
</gene>
<keyword evidence="2" id="KW-1185">Reference proteome</keyword>
<sequence>MHTALCTLYERAKDGMTIQELETVAQLTELAGDEARRLSALCEGVACLVLSGEEAPCSAGSFQTPGGLFDLLCSLAHSLDAIGGLVEIGQEADRRVRMQLAGDEVRS</sequence>
<reference evidence="1 2" key="1">
    <citation type="submission" date="2018-03" db="EMBL/GenBank/DDBJ databases">
        <title>Complete genome sequence of Thauera aromatica, a model organism for studying aromatic compound degradation under denitrifying conditions.</title>
        <authorList>
            <person name="Lo H.-Y."/>
            <person name="Goris T."/>
            <person name="Boll M."/>
            <person name="Mueller J.A."/>
        </authorList>
    </citation>
    <scope>NUCLEOTIDE SEQUENCE [LARGE SCALE GENOMIC DNA]</scope>
    <source>
        <strain evidence="1 2">K172</strain>
    </source>
</reference>
<evidence type="ECO:0000313" key="2">
    <source>
        <dbReference type="Proteomes" id="UP000241885"/>
    </source>
</evidence>
<accession>A0A2R4BQB8</accession>
<dbReference type="KEGG" id="tak:Tharo_2649"/>
<name>A0A2R4BQB8_THAAR</name>
<organism evidence="1 2">
    <name type="scientific">Thauera aromatica K172</name>
    <dbReference type="NCBI Taxonomy" id="44139"/>
    <lineage>
        <taxon>Bacteria</taxon>
        <taxon>Pseudomonadati</taxon>
        <taxon>Pseudomonadota</taxon>
        <taxon>Betaproteobacteria</taxon>
        <taxon>Rhodocyclales</taxon>
        <taxon>Zoogloeaceae</taxon>
        <taxon>Thauera</taxon>
    </lineage>
</organism>
<dbReference type="AlphaFoldDB" id="A0A2R4BQB8"/>
<evidence type="ECO:0000313" key="1">
    <source>
        <dbReference type="EMBL" id="AVR89537.1"/>
    </source>
</evidence>